<evidence type="ECO:0000256" key="5">
    <source>
        <dbReference type="ARBA" id="ARBA00023136"/>
    </source>
</evidence>
<feature type="transmembrane region" description="Helical" evidence="6">
    <location>
        <begin position="441"/>
        <end position="461"/>
    </location>
</feature>
<dbReference type="PANTHER" id="PTHR30250:SF26">
    <property type="entry name" value="PSMA PROTEIN"/>
    <property type="match status" value="1"/>
</dbReference>
<keyword evidence="5 6" id="KW-0472">Membrane</keyword>
<evidence type="ECO:0000313" key="8">
    <source>
        <dbReference type="Proteomes" id="UP001209074"/>
    </source>
</evidence>
<dbReference type="EMBL" id="JAPDUS010000024">
    <property type="protein sequence ID" value="MCW4094236.1"/>
    <property type="molecule type" value="Genomic_DNA"/>
</dbReference>
<feature type="transmembrane region" description="Helical" evidence="6">
    <location>
        <begin position="46"/>
        <end position="68"/>
    </location>
</feature>
<dbReference type="AlphaFoldDB" id="A0AAW5U0H2"/>
<dbReference type="Pfam" id="PF01554">
    <property type="entry name" value="MatE"/>
    <property type="match status" value="1"/>
</dbReference>
<feature type="transmembrane region" description="Helical" evidence="6">
    <location>
        <begin position="89"/>
        <end position="116"/>
    </location>
</feature>
<dbReference type="PANTHER" id="PTHR30250">
    <property type="entry name" value="PST FAMILY PREDICTED COLANIC ACID TRANSPORTER"/>
    <property type="match status" value="1"/>
</dbReference>
<evidence type="ECO:0000256" key="3">
    <source>
        <dbReference type="ARBA" id="ARBA00022692"/>
    </source>
</evidence>
<dbReference type="GO" id="GO:0005886">
    <property type="term" value="C:plasma membrane"/>
    <property type="evidence" value="ECO:0007669"/>
    <property type="project" value="UniProtKB-SubCell"/>
</dbReference>
<dbReference type="GO" id="GO:0015297">
    <property type="term" value="F:antiporter activity"/>
    <property type="evidence" value="ECO:0007669"/>
    <property type="project" value="InterPro"/>
</dbReference>
<dbReference type="RefSeq" id="WP_264960461.1">
    <property type="nucleotide sequence ID" value="NZ_JAPDUQ010000007.1"/>
</dbReference>
<dbReference type="InterPro" id="IPR002528">
    <property type="entry name" value="MATE_fam"/>
</dbReference>
<organism evidence="7 8">
    <name type="scientific">Segatella copri</name>
    <dbReference type="NCBI Taxonomy" id="165179"/>
    <lineage>
        <taxon>Bacteria</taxon>
        <taxon>Pseudomonadati</taxon>
        <taxon>Bacteroidota</taxon>
        <taxon>Bacteroidia</taxon>
        <taxon>Bacteroidales</taxon>
        <taxon>Prevotellaceae</taxon>
        <taxon>Segatella</taxon>
    </lineage>
</organism>
<feature type="transmembrane region" description="Helical" evidence="6">
    <location>
        <begin position="12"/>
        <end position="34"/>
    </location>
</feature>
<evidence type="ECO:0000256" key="2">
    <source>
        <dbReference type="ARBA" id="ARBA00022475"/>
    </source>
</evidence>
<feature type="transmembrane region" description="Helical" evidence="6">
    <location>
        <begin position="473"/>
        <end position="493"/>
    </location>
</feature>
<feature type="transmembrane region" description="Helical" evidence="6">
    <location>
        <begin position="408"/>
        <end position="429"/>
    </location>
</feature>
<evidence type="ECO:0000256" key="4">
    <source>
        <dbReference type="ARBA" id="ARBA00022989"/>
    </source>
</evidence>
<evidence type="ECO:0000256" key="6">
    <source>
        <dbReference type="SAM" id="Phobius"/>
    </source>
</evidence>
<evidence type="ECO:0000313" key="7">
    <source>
        <dbReference type="EMBL" id="MCW4094236.1"/>
    </source>
</evidence>
<keyword evidence="4 6" id="KW-1133">Transmembrane helix</keyword>
<dbReference type="Proteomes" id="UP001209074">
    <property type="component" value="Unassembled WGS sequence"/>
</dbReference>
<dbReference type="GO" id="GO:0042910">
    <property type="term" value="F:xenobiotic transmembrane transporter activity"/>
    <property type="evidence" value="ECO:0007669"/>
    <property type="project" value="InterPro"/>
</dbReference>
<sequence length="503" mass="56344">MEQQLKSSNKRIAINTIIIYVRMILIAFIGLFTTRYVLQALGVEDYGLYNVVGGIVTMLTFISTAMITTTRRFLNIEMGKKSGGNVNKVFNVCLLLHIGFAVLAYLIALTIGLWYINNVLNVSANKIGDAKFIYFISTTIAAIGIINVPYQALMTAFEKFKSIAIIDFSTTLLKIPLVVLLIFYVGNCLRFYAIGVCVISAISFICYQIYCNKYFKETVKWNFCRDINKYKEILYFNNYTSLGAFAYLARSQGAALLINYIFGTIVNGAYAVAAQIESQIIGLVTNLGTAANPQLTQSYSSGNYERTFEIVSKITKFSILSMIILCFSAFIEIETLLKLWLHNIPENTIAFSKAVLLSLFVRSLALGIDGLIQATGKVKWYQIIQSSLLVLGLPISFCGFRLGLPAYFIVVAFMLTDLVKIVAMFLIVCKVTSMNFAEYCKIVYIPAIKVMFPLSVYYIGYRYLVDGSLLNHLIGFIITLFVSLIVCFCLGLTNNERKKVLKK</sequence>
<evidence type="ECO:0000256" key="1">
    <source>
        <dbReference type="ARBA" id="ARBA00004651"/>
    </source>
</evidence>
<accession>A0AAW5U0H2</accession>
<feature type="transmembrane region" description="Helical" evidence="6">
    <location>
        <begin position="317"/>
        <end position="337"/>
    </location>
</feature>
<name>A0AAW5U0H2_9BACT</name>
<feature type="transmembrane region" description="Helical" evidence="6">
    <location>
        <begin position="132"/>
        <end position="150"/>
    </location>
</feature>
<feature type="transmembrane region" description="Helical" evidence="6">
    <location>
        <begin position="191"/>
        <end position="210"/>
    </location>
</feature>
<reference evidence="7" key="1">
    <citation type="submission" date="2022-11" db="EMBL/GenBank/DDBJ databases">
        <title>Genomic repertoires linked with pathogenic potency of arthritogenic Prevotella copri isolated from the gut of rheumatoid arthritis patients.</title>
        <authorList>
            <person name="Nii T."/>
            <person name="Maeda Y."/>
            <person name="Motooka D."/>
            <person name="Naito M."/>
            <person name="Matsumoto Y."/>
            <person name="Ogawa T."/>
            <person name="Oguro-Igashira E."/>
            <person name="Kishikawa T."/>
            <person name="Yamashita M."/>
            <person name="Koizumi S."/>
            <person name="Kurakawa T."/>
            <person name="Okumura R."/>
            <person name="Kayama H."/>
            <person name="Murakami M."/>
            <person name="Sakaguchi T."/>
            <person name="Das B."/>
            <person name="Nakamura S."/>
            <person name="Okada Y."/>
            <person name="Kumanogoh A."/>
            <person name="Takeda K."/>
        </authorList>
    </citation>
    <scope>NUCLEOTIDE SEQUENCE</scope>
    <source>
        <strain evidence="7">N016-13</strain>
    </source>
</reference>
<gene>
    <name evidence="7" type="ORF">ONT05_11870</name>
</gene>
<proteinExistence type="predicted"/>
<dbReference type="InterPro" id="IPR050833">
    <property type="entry name" value="Poly_Biosynth_Transport"/>
</dbReference>
<feature type="transmembrane region" description="Helical" evidence="6">
    <location>
        <begin position="349"/>
        <end position="368"/>
    </location>
</feature>
<feature type="transmembrane region" description="Helical" evidence="6">
    <location>
        <begin position="162"/>
        <end position="185"/>
    </location>
</feature>
<comment type="subcellular location">
    <subcellularLocation>
        <location evidence="1">Cell membrane</location>
        <topology evidence="1">Multi-pass membrane protein</topology>
    </subcellularLocation>
</comment>
<keyword evidence="3 6" id="KW-0812">Transmembrane</keyword>
<protein>
    <submittedName>
        <fullName evidence="7">MATE family efflux transporter</fullName>
    </submittedName>
</protein>
<comment type="caution">
    <text evidence="7">The sequence shown here is derived from an EMBL/GenBank/DDBJ whole genome shotgun (WGS) entry which is preliminary data.</text>
</comment>
<keyword evidence="2" id="KW-1003">Cell membrane</keyword>